<comment type="caution">
    <text evidence="2">The sequence shown here is derived from an EMBL/GenBank/DDBJ whole genome shotgun (WGS) entry which is preliminary data.</text>
</comment>
<feature type="compositionally biased region" description="Basic residues" evidence="1">
    <location>
        <begin position="246"/>
        <end position="267"/>
    </location>
</feature>
<gene>
    <name evidence="2" type="ORF">M0812_23335</name>
</gene>
<feature type="compositionally biased region" description="Polar residues" evidence="1">
    <location>
        <begin position="288"/>
        <end position="299"/>
    </location>
</feature>
<name>A0AAV7YQU9_9EUKA</name>
<dbReference type="Proteomes" id="UP001146793">
    <property type="component" value="Unassembled WGS sequence"/>
</dbReference>
<organism evidence="2 3">
    <name type="scientific">Anaeramoeba flamelloides</name>
    <dbReference type="NCBI Taxonomy" id="1746091"/>
    <lineage>
        <taxon>Eukaryota</taxon>
        <taxon>Metamonada</taxon>
        <taxon>Anaeramoebidae</taxon>
        <taxon>Anaeramoeba</taxon>
    </lineage>
</organism>
<feature type="compositionally biased region" description="Low complexity" evidence="1">
    <location>
        <begin position="309"/>
        <end position="330"/>
    </location>
</feature>
<feature type="compositionally biased region" description="Polar residues" evidence="1">
    <location>
        <begin position="269"/>
        <end position="278"/>
    </location>
</feature>
<evidence type="ECO:0000256" key="1">
    <source>
        <dbReference type="SAM" id="MobiDB-lite"/>
    </source>
</evidence>
<feature type="region of interest" description="Disordered" evidence="1">
    <location>
        <begin position="140"/>
        <end position="175"/>
    </location>
</feature>
<accession>A0AAV7YQU9</accession>
<protein>
    <submittedName>
        <fullName evidence="2">Uncharacterized protein</fullName>
    </submittedName>
</protein>
<evidence type="ECO:0000313" key="2">
    <source>
        <dbReference type="EMBL" id="KAJ3430330.1"/>
    </source>
</evidence>
<sequence>MDLLKNKKSLKLLKKKFIHTKFFSERIELLLEVVPSQIVGLKKIHLKSINNSNKQKINKDTFLGFQENKIDEKISCTALPTDTFNQKTLDENSDEDQDVKNENFEDDQNNQSLFSKKMGNMVYINKNGPNKHEHFQNDVLENENENENNNEREKEKEKEKESDKTSDKNYDVHQQTNKQKKILLPTYIEFNREVLYLLENLTGISRRSLERGLSSFIERNFHLHNIRPHNKEKIIFGKASLKKNKKKEKIYLRKRKKKFRITYKKQTKTNQNSGSLKTPTKEKDQGTKKVNQTNPQNNKIAHKLKKQKTNPTQNQSQSQTQPKNTQPNQKNQNYLTYACCLSFSPPHKTPVSENNWLFEIEKKYSYEFD</sequence>
<evidence type="ECO:0000313" key="3">
    <source>
        <dbReference type="Proteomes" id="UP001146793"/>
    </source>
</evidence>
<feature type="region of interest" description="Disordered" evidence="1">
    <location>
        <begin position="84"/>
        <end position="112"/>
    </location>
</feature>
<reference evidence="2" key="1">
    <citation type="submission" date="2022-08" db="EMBL/GenBank/DDBJ databases">
        <title>Novel sulphate-reducing endosymbionts in the free-living metamonad Anaeramoeba.</title>
        <authorList>
            <person name="Jerlstrom-Hultqvist J."/>
            <person name="Cepicka I."/>
            <person name="Gallot-Lavallee L."/>
            <person name="Salas-Leiva D."/>
            <person name="Curtis B.A."/>
            <person name="Zahonova K."/>
            <person name="Pipaliya S."/>
            <person name="Dacks J."/>
            <person name="Roger A.J."/>
        </authorList>
    </citation>
    <scope>NUCLEOTIDE SEQUENCE</scope>
    <source>
        <strain evidence="2">Busselton2</strain>
    </source>
</reference>
<dbReference type="AlphaFoldDB" id="A0AAV7YQU9"/>
<dbReference type="EMBL" id="JANTQA010000051">
    <property type="protein sequence ID" value="KAJ3430330.1"/>
    <property type="molecule type" value="Genomic_DNA"/>
</dbReference>
<proteinExistence type="predicted"/>
<feature type="compositionally biased region" description="Basic and acidic residues" evidence="1">
    <location>
        <begin position="149"/>
        <end position="171"/>
    </location>
</feature>
<feature type="region of interest" description="Disordered" evidence="1">
    <location>
        <begin position="246"/>
        <end position="330"/>
    </location>
</feature>